<evidence type="ECO:0000256" key="8">
    <source>
        <dbReference type="ARBA" id="ARBA00023163"/>
    </source>
</evidence>
<feature type="domain" description="Response regulatory" evidence="13">
    <location>
        <begin position="3"/>
        <end position="120"/>
    </location>
</feature>
<dbReference type="PROSITE" id="PS01124">
    <property type="entry name" value="HTH_ARAC_FAMILY_2"/>
    <property type="match status" value="1"/>
</dbReference>
<dbReference type="SMART" id="SM00448">
    <property type="entry name" value="REC"/>
    <property type="match status" value="1"/>
</dbReference>
<dbReference type="PROSITE" id="PS50110">
    <property type="entry name" value="RESPONSE_REGULATORY"/>
    <property type="match status" value="1"/>
</dbReference>
<keyword evidence="11" id="KW-0175">Coiled coil</keyword>
<accession>F3ZZ89</accession>
<dbReference type="PANTHER" id="PTHR42713:SF3">
    <property type="entry name" value="TRANSCRIPTIONAL REGULATORY PROTEIN HPTR"/>
    <property type="match status" value="1"/>
</dbReference>
<dbReference type="GO" id="GO:0003700">
    <property type="term" value="F:DNA-binding transcription factor activity"/>
    <property type="evidence" value="ECO:0007669"/>
    <property type="project" value="InterPro"/>
</dbReference>
<evidence type="ECO:0000256" key="11">
    <source>
        <dbReference type="SAM" id="Coils"/>
    </source>
</evidence>
<dbReference type="GO" id="GO:0005737">
    <property type="term" value="C:cytoplasm"/>
    <property type="evidence" value="ECO:0007669"/>
    <property type="project" value="UniProtKB-SubCell"/>
</dbReference>
<evidence type="ECO:0000313" key="15">
    <source>
        <dbReference type="Proteomes" id="UP000008457"/>
    </source>
</evidence>
<dbReference type="EMBL" id="CP002360">
    <property type="protein sequence ID" value="AEE97871.1"/>
    <property type="molecule type" value="Genomic_DNA"/>
</dbReference>
<dbReference type="InterPro" id="IPR009057">
    <property type="entry name" value="Homeodomain-like_sf"/>
</dbReference>
<name>F3ZZ89_MAHA5</name>
<evidence type="ECO:0000256" key="7">
    <source>
        <dbReference type="ARBA" id="ARBA00023125"/>
    </source>
</evidence>
<dbReference type="InterPro" id="IPR020449">
    <property type="entry name" value="Tscrpt_reg_AraC-type_HTH"/>
</dbReference>
<dbReference type="Gene3D" id="3.40.50.2300">
    <property type="match status" value="1"/>
</dbReference>
<organism evidence="14 15">
    <name type="scientific">Mahella australiensis (strain DSM 15567 / CIP 107919 / 50-1 BON)</name>
    <dbReference type="NCBI Taxonomy" id="697281"/>
    <lineage>
        <taxon>Bacteria</taxon>
        <taxon>Bacillati</taxon>
        <taxon>Bacillota</taxon>
        <taxon>Clostridia</taxon>
        <taxon>Thermoanaerobacterales</taxon>
        <taxon>Thermoanaerobacterales Family IV. Incertae Sedis</taxon>
        <taxon>Mahella</taxon>
    </lineage>
</organism>
<dbReference type="Pfam" id="PF00072">
    <property type="entry name" value="Response_reg"/>
    <property type="match status" value="1"/>
</dbReference>
<dbReference type="eggNOG" id="COG2207">
    <property type="taxonomic scope" value="Bacteria"/>
</dbReference>
<dbReference type="InterPro" id="IPR011006">
    <property type="entry name" value="CheY-like_superfamily"/>
</dbReference>
<dbReference type="KEGG" id="mas:Mahau_2735"/>
<feature type="modified residue" description="4-aspartylphosphate" evidence="10">
    <location>
        <position position="55"/>
    </location>
</feature>
<dbReference type="SUPFAM" id="SSF46689">
    <property type="entry name" value="Homeodomain-like"/>
    <property type="match status" value="2"/>
</dbReference>
<feature type="coiled-coil region" evidence="11">
    <location>
        <begin position="113"/>
        <end position="150"/>
    </location>
</feature>
<evidence type="ECO:0000256" key="1">
    <source>
        <dbReference type="ARBA" id="ARBA00004496"/>
    </source>
</evidence>
<evidence type="ECO:0000259" key="12">
    <source>
        <dbReference type="PROSITE" id="PS01124"/>
    </source>
</evidence>
<dbReference type="PROSITE" id="PS00041">
    <property type="entry name" value="HTH_ARAC_FAMILY_1"/>
    <property type="match status" value="1"/>
</dbReference>
<dbReference type="InterPro" id="IPR018060">
    <property type="entry name" value="HTH_AraC"/>
</dbReference>
<keyword evidence="3" id="KW-0963">Cytoplasm</keyword>
<dbReference type="PANTHER" id="PTHR42713">
    <property type="entry name" value="HISTIDINE KINASE-RELATED"/>
    <property type="match status" value="1"/>
</dbReference>
<evidence type="ECO:0000256" key="9">
    <source>
        <dbReference type="ARBA" id="ARBA00024867"/>
    </source>
</evidence>
<evidence type="ECO:0000256" key="5">
    <source>
        <dbReference type="ARBA" id="ARBA00023012"/>
    </source>
</evidence>
<evidence type="ECO:0000256" key="2">
    <source>
        <dbReference type="ARBA" id="ARBA00018672"/>
    </source>
</evidence>
<dbReference type="STRING" id="697281.Mahau_2735"/>
<dbReference type="InterPro" id="IPR001789">
    <property type="entry name" value="Sig_transdc_resp-reg_receiver"/>
</dbReference>
<evidence type="ECO:0000313" key="14">
    <source>
        <dbReference type="EMBL" id="AEE97871.1"/>
    </source>
</evidence>
<dbReference type="RefSeq" id="WP_013782294.1">
    <property type="nucleotide sequence ID" value="NC_015520.1"/>
</dbReference>
<feature type="domain" description="HTH araC/xylS-type" evidence="12">
    <location>
        <begin position="438"/>
        <end position="536"/>
    </location>
</feature>
<reference evidence="15" key="1">
    <citation type="submission" date="2010-11" db="EMBL/GenBank/DDBJ databases">
        <title>The complete genome of Mahella australiensis DSM 15567.</title>
        <authorList>
            <consortium name="US DOE Joint Genome Institute (JGI-PGF)"/>
            <person name="Lucas S."/>
            <person name="Copeland A."/>
            <person name="Lapidus A."/>
            <person name="Bruce D."/>
            <person name="Goodwin L."/>
            <person name="Pitluck S."/>
            <person name="Kyrpides N."/>
            <person name="Mavromatis K."/>
            <person name="Pagani I."/>
            <person name="Ivanova N."/>
            <person name="Teshima H."/>
            <person name="Brettin T."/>
            <person name="Detter J.C."/>
            <person name="Han C."/>
            <person name="Tapia R."/>
            <person name="Land M."/>
            <person name="Hauser L."/>
            <person name="Markowitz V."/>
            <person name="Cheng J.-F."/>
            <person name="Hugenholtz P."/>
            <person name="Woyke T."/>
            <person name="Wu D."/>
            <person name="Spring S."/>
            <person name="Pukall R."/>
            <person name="Steenblock K."/>
            <person name="Schneider S."/>
            <person name="Klenk H.-P."/>
            <person name="Eisen J.A."/>
        </authorList>
    </citation>
    <scope>NUCLEOTIDE SEQUENCE [LARGE SCALE GENOMIC DNA]</scope>
    <source>
        <strain evidence="15">DSM 15567 / CIP 107919 / 50-1 BON</strain>
    </source>
</reference>
<dbReference type="SUPFAM" id="SSF52172">
    <property type="entry name" value="CheY-like"/>
    <property type="match status" value="1"/>
</dbReference>
<dbReference type="PRINTS" id="PR00032">
    <property type="entry name" value="HTHARAC"/>
</dbReference>
<evidence type="ECO:0000256" key="10">
    <source>
        <dbReference type="PROSITE-ProRule" id="PRU00169"/>
    </source>
</evidence>
<protein>
    <recommendedName>
        <fullName evidence="2">Stage 0 sporulation protein A homolog</fullName>
    </recommendedName>
</protein>
<keyword evidence="8" id="KW-0804">Transcription</keyword>
<keyword evidence="6" id="KW-0805">Transcription regulation</keyword>
<dbReference type="AlphaFoldDB" id="F3ZZ89"/>
<comment type="subcellular location">
    <subcellularLocation>
        <location evidence="1">Cytoplasm</location>
    </subcellularLocation>
</comment>
<dbReference type="InterPro" id="IPR051552">
    <property type="entry name" value="HptR"/>
</dbReference>
<dbReference type="GO" id="GO:0043565">
    <property type="term" value="F:sequence-specific DNA binding"/>
    <property type="evidence" value="ECO:0007669"/>
    <property type="project" value="InterPro"/>
</dbReference>
<dbReference type="Pfam" id="PF12833">
    <property type="entry name" value="HTH_18"/>
    <property type="match status" value="1"/>
</dbReference>
<dbReference type="Proteomes" id="UP000008457">
    <property type="component" value="Chromosome"/>
</dbReference>
<comment type="function">
    <text evidence="9">May play the central regulatory role in sporulation. It may be an element of the effector pathway responsible for the activation of sporulation genes in response to nutritional stress. Spo0A may act in concert with spo0H (a sigma factor) to control the expression of some genes that are critical to the sporulation process.</text>
</comment>
<dbReference type="Gene3D" id="1.10.10.60">
    <property type="entry name" value="Homeodomain-like"/>
    <property type="match status" value="2"/>
</dbReference>
<keyword evidence="15" id="KW-1185">Reference proteome</keyword>
<dbReference type="SMART" id="SM00342">
    <property type="entry name" value="HTH_ARAC"/>
    <property type="match status" value="1"/>
</dbReference>
<reference evidence="14 15" key="2">
    <citation type="journal article" date="2011" name="Stand. Genomic Sci.">
        <title>Complete genome sequence of Mahella australiensis type strain (50-1 BON).</title>
        <authorList>
            <person name="Sikorski J."/>
            <person name="Teshima H."/>
            <person name="Nolan M."/>
            <person name="Lucas S."/>
            <person name="Hammon N."/>
            <person name="Deshpande S."/>
            <person name="Cheng J.F."/>
            <person name="Pitluck S."/>
            <person name="Liolios K."/>
            <person name="Pagani I."/>
            <person name="Ivanova N."/>
            <person name="Huntemann M."/>
            <person name="Mavromatis K."/>
            <person name="Ovchinikova G."/>
            <person name="Pati A."/>
            <person name="Tapia R."/>
            <person name="Han C."/>
            <person name="Goodwin L."/>
            <person name="Chen A."/>
            <person name="Palaniappan K."/>
            <person name="Land M."/>
            <person name="Hauser L."/>
            <person name="Ngatchou-Djao O.D."/>
            <person name="Rohde M."/>
            <person name="Pukall R."/>
            <person name="Spring S."/>
            <person name="Abt B."/>
            <person name="Goker M."/>
            <person name="Detter J.C."/>
            <person name="Woyke T."/>
            <person name="Bristow J."/>
            <person name="Markowitz V."/>
            <person name="Hugenholtz P."/>
            <person name="Eisen J.A."/>
            <person name="Kyrpides N.C."/>
            <person name="Klenk H.P."/>
            <person name="Lapidus A."/>
        </authorList>
    </citation>
    <scope>NUCLEOTIDE SEQUENCE [LARGE SCALE GENOMIC DNA]</scope>
    <source>
        <strain evidence="15">DSM 15567 / CIP 107919 / 50-1 BON</strain>
    </source>
</reference>
<dbReference type="InterPro" id="IPR018062">
    <property type="entry name" value="HTH_AraC-typ_CS"/>
</dbReference>
<dbReference type="CDD" id="cd17536">
    <property type="entry name" value="REC_YesN-like"/>
    <property type="match status" value="1"/>
</dbReference>
<keyword evidence="5" id="KW-0902">Two-component regulatory system</keyword>
<dbReference type="HOGENOM" id="CLU_000445_5_0_9"/>
<dbReference type="eggNOG" id="COG4753">
    <property type="taxonomic scope" value="Bacteria"/>
</dbReference>
<keyword evidence="4 10" id="KW-0597">Phosphoprotein</keyword>
<dbReference type="GO" id="GO:0000160">
    <property type="term" value="P:phosphorelay signal transduction system"/>
    <property type="evidence" value="ECO:0007669"/>
    <property type="project" value="UniProtKB-KW"/>
</dbReference>
<gene>
    <name evidence="14" type="ordered locus">Mahau_2735</name>
</gene>
<evidence type="ECO:0000256" key="4">
    <source>
        <dbReference type="ARBA" id="ARBA00022553"/>
    </source>
</evidence>
<proteinExistence type="predicted"/>
<evidence type="ECO:0000259" key="13">
    <source>
        <dbReference type="PROSITE" id="PS50110"/>
    </source>
</evidence>
<evidence type="ECO:0000256" key="3">
    <source>
        <dbReference type="ARBA" id="ARBA00022490"/>
    </source>
</evidence>
<sequence>MIKVIIADDEENVCQLIQNLIDWNSLGMEIIGIAHNGIETLDMIRTLSPDLVITDIRMPGYDGLEMIRRAKDIKEELNFIIISGYGHFEYAQNAIKYGVGDYLLKPIKQEDLLSALEKIKAKYARNLKQLSEEERMRKQIENDADKLRADLFSKCLLKKGATTEDLTIDSANDYYHYSFQSGIFQVIGVKIDCGYDDQYNSAIPILEEKISRIIDNLLRTQCFEIGTYMDDSTVYCILNYDIERKKFIRAQIKGILDELIQQKAAFEQFEFTIAVGEAYDDINGLKDSFNSAVYAIGQRLLLGTGRVIEGEVMNQSLQLQARLMAELNKSMGPAIEVLNSDAVLSSLKNFYNNISAEKHLSGLDIISLAEQACEMYLTHLRNNQIAIHHGDEFLEKFHIHAWRCKTVDEIFAYLCMMIGESIKLIAQQKEQEETRPIRLAKQYIQENYMKPISLEDISNIVGFSPTYFSTLFKKISGTNFVDYLTETRVNKAKELLRETNLSIAEICEQVGYSDLKHFTKSFRKNTGLKPSEYRKLYS</sequence>
<evidence type="ECO:0000256" key="6">
    <source>
        <dbReference type="ARBA" id="ARBA00023015"/>
    </source>
</evidence>
<keyword evidence="7" id="KW-0238">DNA-binding</keyword>